<dbReference type="InterPro" id="IPR039425">
    <property type="entry name" value="RNA_pol_sigma-70-like"/>
</dbReference>
<keyword evidence="4" id="KW-0804">Transcription</keyword>
<evidence type="ECO:0000256" key="3">
    <source>
        <dbReference type="ARBA" id="ARBA00023125"/>
    </source>
</evidence>
<accession>A0A4V1CWM2</accession>
<dbReference type="AlphaFoldDB" id="A0A4V1CWM2"/>
<protein>
    <recommendedName>
        <fullName evidence="6">RNA polymerase sigma-70 region 2 domain-containing protein</fullName>
    </recommendedName>
</protein>
<dbReference type="GO" id="GO:0003677">
    <property type="term" value="F:DNA binding"/>
    <property type="evidence" value="ECO:0007669"/>
    <property type="project" value="UniProtKB-KW"/>
</dbReference>
<feature type="domain" description="RNA polymerase sigma-70 region 2" evidence="6">
    <location>
        <begin position="81"/>
        <end position="147"/>
    </location>
</feature>
<dbReference type="GO" id="GO:0016987">
    <property type="term" value="F:sigma factor activity"/>
    <property type="evidence" value="ECO:0007669"/>
    <property type="project" value="UniProtKB-KW"/>
</dbReference>
<dbReference type="InterPro" id="IPR007627">
    <property type="entry name" value="RNA_pol_sigma70_r2"/>
</dbReference>
<name>A0A4V1CWM2_9ACTN</name>
<dbReference type="Proteomes" id="UP000297025">
    <property type="component" value="Chromosome"/>
</dbReference>
<dbReference type="Pfam" id="PF04542">
    <property type="entry name" value="Sigma70_r2"/>
    <property type="match status" value="1"/>
</dbReference>
<proteinExistence type="predicted"/>
<keyword evidence="3" id="KW-0238">DNA-binding</keyword>
<evidence type="ECO:0000256" key="1">
    <source>
        <dbReference type="ARBA" id="ARBA00023015"/>
    </source>
</evidence>
<keyword evidence="1" id="KW-0805">Transcription regulation</keyword>
<dbReference type="InterPro" id="IPR013325">
    <property type="entry name" value="RNA_pol_sigma_r2"/>
</dbReference>
<evidence type="ECO:0000256" key="5">
    <source>
        <dbReference type="SAM" id="MobiDB-lite"/>
    </source>
</evidence>
<sequence>MAPSSFVGPLVEGTAQGAFHDAIGEVFADPGTCCPNRYAGHVPSSSDASAVTQALPLIDEPGDAELISAVRGGDLDAYGLLYARHVDAARRLARQLAQRADAEDLVADAFAKVLGVLQRGGGPDVAFRAYLLTALRSLRVDKARAASKVQPTDDLEPFDPGVPSATPPSRASRTRQPHGPSPRCPSAGSWSCGTPRSRGRSRPTWLRCSA</sequence>
<dbReference type="GO" id="GO:0006352">
    <property type="term" value="P:DNA-templated transcription initiation"/>
    <property type="evidence" value="ECO:0007669"/>
    <property type="project" value="InterPro"/>
</dbReference>
<dbReference type="PANTHER" id="PTHR43133">
    <property type="entry name" value="RNA POLYMERASE ECF-TYPE SIGMA FACTO"/>
    <property type="match status" value="1"/>
</dbReference>
<evidence type="ECO:0000256" key="2">
    <source>
        <dbReference type="ARBA" id="ARBA00023082"/>
    </source>
</evidence>
<dbReference type="PANTHER" id="PTHR43133:SF8">
    <property type="entry name" value="RNA POLYMERASE SIGMA FACTOR HI_1459-RELATED"/>
    <property type="match status" value="1"/>
</dbReference>
<dbReference type="KEGG" id="ndp:E2C04_12205"/>
<reference evidence="7 8" key="1">
    <citation type="journal article" date="2008" name="Int. J. Syst. Evol. Microbiol.">
        <title>Nocardioides daphniae sp. nov., isolated from Daphnia cucullata (Crustacea: Cladocera).</title>
        <authorList>
            <person name="Toth E.M."/>
            <person name="Keki Z."/>
            <person name="Homonnay Z.G."/>
            <person name="Borsodi A.K."/>
            <person name="Marialigeti K."/>
            <person name="Schumann P."/>
        </authorList>
    </citation>
    <scope>NUCLEOTIDE SEQUENCE [LARGE SCALE GENOMIC DNA]</scope>
    <source>
        <strain evidence="7 8">JCM 16608</strain>
    </source>
</reference>
<evidence type="ECO:0000256" key="4">
    <source>
        <dbReference type="ARBA" id="ARBA00023163"/>
    </source>
</evidence>
<dbReference type="SUPFAM" id="SSF88946">
    <property type="entry name" value="Sigma2 domain of RNA polymerase sigma factors"/>
    <property type="match status" value="1"/>
</dbReference>
<dbReference type="EMBL" id="CP038462">
    <property type="protein sequence ID" value="QCC77757.1"/>
    <property type="molecule type" value="Genomic_DNA"/>
</dbReference>
<feature type="region of interest" description="Disordered" evidence="5">
    <location>
        <begin position="145"/>
        <end position="210"/>
    </location>
</feature>
<keyword evidence="2" id="KW-0731">Sigma factor</keyword>
<evidence type="ECO:0000259" key="6">
    <source>
        <dbReference type="Pfam" id="PF04542"/>
    </source>
</evidence>
<evidence type="ECO:0000313" key="7">
    <source>
        <dbReference type="EMBL" id="QCC77757.1"/>
    </source>
</evidence>
<evidence type="ECO:0000313" key="8">
    <source>
        <dbReference type="Proteomes" id="UP000297025"/>
    </source>
</evidence>
<gene>
    <name evidence="7" type="ORF">E2C04_12205</name>
</gene>
<organism evidence="7 8">
    <name type="scientific">Nocardioides daphniae</name>
    <dbReference type="NCBI Taxonomy" id="402297"/>
    <lineage>
        <taxon>Bacteria</taxon>
        <taxon>Bacillati</taxon>
        <taxon>Actinomycetota</taxon>
        <taxon>Actinomycetes</taxon>
        <taxon>Propionibacteriales</taxon>
        <taxon>Nocardioidaceae</taxon>
        <taxon>Nocardioides</taxon>
    </lineage>
</organism>
<dbReference type="Gene3D" id="1.10.1740.10">
    <property type="match status" value="1"/>
</dbReference>